<keyword evidence="3" id="KW-0274">FAD</keyword>
<dbReference type="EMBL" id="QKXC01000186">
    <property type="protein sequence ID" value="RBR13295.1"/>
    <property type="molecule type" value="Genomic_DNA"/>
</dbReference>
<evidence type="ECO:0000313" key="7">
    <source>
        <dbReference type="EMBL" id="RBR13295.1"/>
    </source>
</evidence>
<sequence length="422" mass="47648">MSKDRKPVLIIGAGVVGLVLAHGLKKVPIIKFLYLQETLLTLQKLGIPFKIYERDSHISSRGQGWAITLHWVLPFLRELLSDDTFKGVESVQVDPEADRQGLGKFVFINLETLEPKFLIPPGDRRRVNREKLRKVLMKDVAEHVTWNKRLASIQECDDQVIAKFEDGTQAEGSLIVGVEGSNSSTRKHLVPDSYRNIRLPIRFTGAALDLTPEQVKPLKDIDPLLFQGCHPVTGAFFWFSMLETPQVNGTVGTNNEHYRVQVMISWPLKTEEDEVKPTDAERLVYMKQRATEFNPVLRDVVHAIPEDSEVIEIVLQDWPCPPWDNRDGRITLAGDAAHAMTMYRGEAANHGILDAYRLSKALEAVYHQGKDFKQAIDDYESELRERTSVAVLLSRQACLDAHDWDGLNENSAVLKKRAIAGV</sequence>
<dbReference type="Proteomes" id="UP000253153">
    <property type="component" value="Unassembled WGS sequence"/>
</dbReference>
<dbReference type="PANTHER" id="PTHR47178:SF1">
    <property type="entry name" value="FAD-BINDING DOMAIN-CONTAINING PROTEIN-RELATED"/>
    <property type="match status" value="1"/>
</dbReference>
<feature type="domain" description="FAD-binding" evidence="6">
    <location>
        <begin position="119"/>
        <end position="387"/>
    </location>
</feature>
<evidence type="ECO:0000256" key="2">
    <source>
        <dbReference type="ARBA" id="ARBA00022630"/>
    </source>
</evidence>
<dbReference type="OrthoDB" id="47494at2759"/>
<dbReference type="PANTHER" id="PTHR47178">
    <property type="entry name" value="MONOOXYGENASE, FAD-BINDING"/>
    <property type="match status" value="1"/>
</dbReference>
<keyword evidence="4" id="KW-0560">Oxidoreductase</keyword>
<dbReference type="Pfam" id="PF01494">
    <property type="entry name" value="FAD_binding_3"/>
    <property type="match status" value="1"/>
</dbReference>
<comment type="caution">
    <text evidence="7">The sequence shown here is derived from an EMBL/GenBank/DDBJ whole genome shotgun (WGS) entry which is preliminary data.</text>
</comment>
<dbReference type="Gene3D" id="3.50.50.60">
    <property type="entry name" value="FAD/NAD(P)-binding domain"/>
    <property type="match status" value="1"/>
</dbReference>
<evidence type="ECO:0000256" key="3">
    <source>
        <dbReference type="ARBA" id="ARBA00022827"/>
    </source>
</evidence>
<evidence type="ECO:0000256" key="4">
    <source>
        <dbReference type="ARBA" id="ARBA00023002"/>
    </source>
</evidence>
<dbReference type="RefSeq" id="XP_031013554.1">
    <property type="nucleotide sequence ID" value="XM_031162399.1"/>
</dbReference>
<name>A0A366RAR5_9HYPO</name>
<dbReference type="GeneID" id="41997695"/>
<keyword evidence="5" id="KW-0503">Monooxygenase</keyword>
<keyword evidence="2" id="KW-0285">Flavoprotein</keyword>
<evidence type="ECO:0000313" key="8">
    <source>
        <dbReference type="Proteomes" id="UP000253153"/>
    </source>
</evidence>
<reference evidence="7 8" key="1">
    <citation type="submission" date="2018-06" db="EMBL/GenBank/DDBJ databases">
        <title>Fusarium incarnatum-equiseti species complex species 28.</title>
        <authorList>
            <person name="Gardiner D.M."/>
        </authorList>
    </citation>
    <scope>NUCLEOTIDE SEQUENCE [LARGE SCALE GENOMIC DNA]</scope>
    <source>
        <strain evidence="7 8">FIESC_28</strain>
    </source>
</reference>
<dbReference type="SUPFAM" id="SSF51905">
    <property type="entry name" value="FAD/NAD(P)-binding domain"/>
    <property type="match status" value="1"/>
</dbReference>
<dbReference type="PRINTS" id="PR00420">
    <property type="entry name" value="RNGMNOXGNASE"/>
</dbReference>
<dbReference type="InterPro" id="IPR002938">
    <property type="entry name" value="FAD-bd"/>
</dbReference>
<proteinExistence type="predicted"/>
<accession>A0A366RAR5</accession>
<evidence type="ECO:0000256" key="5">
    <source>
        <dbReference type="ARBA" id="ARBA00023033"/>
    </source>
</evidence>
<organism evidence="7 8">
    <name type="scientific">Fusarium coffeatum</name>
    <dbReference type="NCBI Taxonomy" id="231269"/>
    <lineage>
        <taxon>Eukaryota</taxon>
        <taxon>Fungi</taxon>
        <taxon>Dikarya</taxon>
        <taxon>Ascomycota</taxon>
        <taxon>Pezizomycotina</taxon>
        <taxon>Sordariomycetes</taxon>
        <taxon>Hypocreomycetidae</taxon>
        <taxon>Hypocreales</taxon>
        <taxon>Nectriaceae</taxon>
        <taxon>Fusarium</taxon>
        <taxon>Fusarium incarnatum-equiseti species complex</taxon>
    </lineage>
</organism>
<evidence type="ECO:0000256" key="1">
    <source>
        <dbReference type="ARBA" id="ARBA00001974"/>
    </source>
</evidence>
<gene>
    <name evidence="7" type="ORF">FIESC28_08261</name>
</gene>
<dbReference type="GO" id="GO:0071949">
    <property type="term" value="F:FAD binding"/>
    <property type="evidence" value="ECO:0007669"/>
    <property type="project" value="InterPro"/>
</dbReference>
<dbReference type="GO" id="GO:0004497">
    <property type="term" value="F:monooxygenase activity"/>
    <property type="evidence" value="ECO:0007669"/>
    <property type="project" value="UniProtKB-KW"/>
</dbReference>
<dbReference type="InterPro" id="IPR036188">
    <property type="entry name" value="FAD/NAD-bd_sf"/>
</dbReference>
<evidence type="ECO:0000259" key="6">
    <source>
        <dbReference type="Pfam" id="PF01494"/>
    </source>
</evidence>
<keyword evidence="8" id="KW-1185">Reference proteome</keyword>
<protein>
    <recommendedName>
        <fullName evidence="6">FAD-binding domain-containing protein</fullName>
    </recommendedName>
</protein>
<dbReference type="AlphaFoldDB" id="A0A366RAR5"/>
<comment type="cofactor">
    <cofactor evidence="1">
        <name>FAD</name>
        <dbReference type="ChEBI" id="CHEBI:57692"/>
    </cofactor>
</comment>